<accession>A0A1D9QLU2</accession>
<keyword evidence="3" id="KW-0479">Metal-binding</keyword>
<evidence type="ECO:0000256" key="2">
    <source>
        <dbReference type="ARBA" id="ARBA00005975"/>
    </source>
</evidence>
<comment type="similarity">
    <text evidence="2">Belongs to the CDIP1/LITAF family.</text>
</comment>
<dbReference type="GO" id="GO:0046872">
    <property type="term" value="F:metal ion binding"/>
    <property type="evidence" value="ECO:0007669"/>
    <property type="project" value="UniProtKB-KW"/>
</dbReference>
<feature type="region of interest" description="Disordered" evidence="6">
    <location>
        <begin position="239"/>
        <end position="258"/>
    </location>
</feature>
<dbReference type="AlphaFoldDB" id="A0A1D9QLU2"/>
<dbReference type="InterPro" id="IPR006629">
    <property type="entry name" value="LITAF"/>
</dbReference>
<evidence type="ECO:0000313" key="9">
    <source>
        <dbReference type="Proteomes" id="UP000177798"/>
    </source>
</evidence>
<feature type="compositionally biased region" description="Gly residues" evidence="6">
    <location>
        <begin position="241"/>
        <end position="258"/>
    </location>
</feature>
<dbReference type="VEuPathDB" id="FungiDB:sscle_15g103230"/>
<dbReference type="GO" id="GO:0016020">
    <property type="term" value="C:membrane"/>
    <property type="evidence" value="ECO:0007669"/>
    <property type="project" value="UniProtKB-SubCell"/>
</dbReference>
<gene>
    <name evidence="8" type="ORF">sscle_15g103230</name>
</gene>
<sequence length="258" mass="27883">MDPVTHTAQHNVPVDNDTIDTTTGMHKNPEDRRPSTHVAHYNTPSPDPSAAPHKERRPSTHTAHYNTPLADSNAIHDTNQNANLEIYPDSQPPSYDPNPSPNMNEKSHTQNQTPSQFQIHPEAQNQNGNQNQTMNQNIPGNQYENQHPAPLTTLQKESRLVRCPRCGVLEYTQVEWVSGGTADISALICCFCFCLPCIPYLMTSFKDVHHKCGNCGVLLAIWKRSGNTEVTAAASAAAASGGTGGVGNAGNAGGVGQK</sequence>
<feature type="compositionally biased region" description="Low complexity" evidence="6">
    <location>
        <begin position="124"/>
        <end position="137"/>
    </location>
</feature>
<evidence type="ECO:0000313" key="8">
    <source>
        <dbReference type="EMBL" id="APA15553.1"/>
    </source>
</evidence>
<evidence type="ECO:0000256" key="3">
    <source>
        <dbReference type="ARBA" id="ARBA00022723"/>
    </source>
</evidence>
<dbReference type="Proteomes" id="UP000177798">
    <property type="component" value="Chromosome 15"/>
</dbReference>
<keyword evidence="5" id="KW-0472">Membrane</keyword>
<dbReference type="InterPro" id="IPR037519">
    <property type="entry name" value="LITAF_fam"/>
</dbReference>
<feature type="region of interest" description="Disordered" evidence="6">
    <location>
        <begin position="1"/>
        <end position="148"/>
    </location>
</feature>
<keyword evidence="4" id="KW-0862">Zinc</keyword>
<name>A0A1D9QLU2_SCLS1</name>
<reference evidence="9" key="1">
    <citation type="journal article" date="2017" name="Genome Biol. Evol.">
        <title>The complete genome sequence of the phytopathogenic fungus Sclerotinia sclerotiorum reveals insights into the genome architecture of broad host range pathogens.</title>
        <authorList>
            <person name="Derbyshire M."/>
            <person name="Denton-Giles M."/>
            <person name="Hegedus D."/>
            <person name="Seifbarghy S."/>
            <person name="Rollins J."/>
            <person name="van Kan J."/>
            <person name="Seidl M.F."/>
            <person name="Faino L."/>
            <person name="Mbengue M."/>
            <person name="Navaud O."/>
            <person name="Raffaele S."/>
            <person name="Hammond-Kosack K."/>
            <person name="Heard S."/>
            <person name="Oliver R."/>
        </authorList>
    </citation>
    <scope>NUCLEOTIDE SEQUENCE [LARGE SCALE GENOMIC DNA]</scope>
    <source>
        <strain evidence="9">ATCC 18683 / 1980 / Ss-1</strain>
    </source>
</reference>
<dbReference type="PROSITE" id="PS51837">
    <property type="entry name" value="LITAF"/>
    <property type="match status" value="1"/>
</dbReference>
<evidence type="ECO:0000256" key="6">
    <source>
        <dbReference type="SAM" id="MobiDB-lite"/>
    </source>
</evidence>
<feature type="compositionally biased region" description="Polar residues" evidence="6">
    <location>
        <begin position="101"/>
        <end position="118"/>
    </location>
</feature>
<dbReference type="PANTHER" id="PTHR23292:SF6">
    <property type="entry name" value="FI16602P1-RELATED"/>
    <property type="match status" value="1"/>
</dbReference>
<evidence type="ECO:0000256" key="5">
    <source>
        <dbReference type="ARBA" id="ARBA00023136"/>
    </source>
</evidence>
<comment type="subcellular location">
    <subcellularLocation>
        <location evidence="1">Membrane</location>
        <topology evidence="1">Peripheral membrane protein</topology>
    </subcellularLocation>
</comment>
<feature type="domain" description="LITAF" evidence="7">
    <location>
        <begin position="143"/>
        <end position="224"/>
    </location>
</feature>
<dbReference type="KEGG" id="ssl:SS1G_13511"/>
<dbReference type="Pfam" id="PF10601">
    <property type="entry name" value="zf-LITAF-like"/>
    <property type="match status" value="1"/>
</dbReference>
<dbReference type="EMBL" id="CP017828">
    <property type="protein sequence ID" value="APA15553.1"/>
    <property type="molecule type" value="Genomic_DNA"/>
</dbReference>
<dbReference type="RefSeq" id="XP_001585627.1">
    <property type="nucleotide sequence ID" value="XM_001585577.1"/>
</dbReference>
<feature type="compositionally biased region" description="Pro residues" evidence="6">
    <location>
        <begin position="90"/>
        <end position="100"/>
    </location>
</feature>
<dbReference type="PANTHER" id="PTHR23292">
    <property type="entry name" value="LIPOPOLYSACCHARIDE-INDUCED TUMOR NECROSIS FACTOR-ALPHA FACTOR"/>
    <property type="match status" value="1"/>
</dbReference>
<dbReference type="OrthoDB" id="5599753at2759"/>
<evidence type="ECO:0000259" key="7">
    <source>
        <dbReference type="PROSITE" id="PS51837"/>
    </source>
</evidence>
<proteinExistence type="inferred from homology"/>
<organism evidence="8 9">
    <name type="scientific">Sclerotinia sclerotiorum (strain ATCC 18683 / 1980 / Ss-1)</name>
    <name type="common">White mold</name>
    <name type="synonym">Whetzelinia sclerotiorum</name>
    <dbReference type="NCBI Taxonomy" id="665079"/>
    <lineage>
        <taxon>Eukaryota</taxon>
        <taxon>Fungi</taxon>
        <taxon>Dikarya</taxon>
        <taxon>Ascomycota</taxon>
        <taxon>Pezizomycotina</taxon>
        <taxon>Leotiomycetes</taxon>
        <taxon>Helotiales</taxon>
        <taxon>Sclerotiniaceae</taxon>
        <taxon>Sclerotinia</taxon>
    </lineage>
</organism>
<protein>
    <recommendedName>
        <fullName evidence="7">LITAF domain-containing protein</fullName>
    </recommendedName>
</protein>
<dbReference type="SMART" id="SM00714">
    <property type="entry name" value="LITAF"/>
    <property type="match status" value="1"/>
</dbReference>
<evidence type="ECO:0000256" key="1">
    <source>
        <dbReference type="ARBA" id="ARBA00004170"/>
    </source>
</evidence>
<feature type="compositionally biased region" description="Polar residues" evidence="6">
    <location>
        <begin position="1"/>
        <end position="10"/>
    </location>
</feature>
<evidence type="ECO:0000256" key="4">
    <source>
        <dbReference type="ARBA" id="ARBA00022833"/>
    </source>
</evidence>